<dbReference type="Gene3D" id="3.30.1330.100">
    <property type="entry name" value="CofE-like"/>
    <property type="match status" value="1"/>
</dbReference>
<dbReference type="EC" id="6.3.2.31" evidence="9"/>
<comment type="caution">
    <text evidence="9">The sequence shown here is derived from an EMBL/GenBank/DDBJ whole genome shotgun (WGS) entry which is preliminary data.</text>
</comment>
<evidence type="ECO:0000256" key="2">
    <source>
        <dbReference type="ARBA" id="ARBA00022723"/>
    </source>
</evidence>
<dbReference type="SUPFAM" id="SSF144010">
    <property type="entry name" value="CofE-like"/>
    <property type="match status" value="1"/>
</dbReference>
<evidence type="ECO:0000256" key="5">
    <source>
        <dbReference type="ARBA" id="ARBA00022958"/>
    </source>
</evidence>
<evidence type="ECO:0000256" key="4">
    <source>
        <dbReference type="ARBA" id="ARBA00022842"/>
    </source>
</evidence>
<evidence type="ECO:0000256" key="3">
    <source>
        <dbReference type="ARBA" id="ARBA00022741"/>
    </source>
</evidence>
<keyword evidence="1 9" id="KW-0436">Ligase</keyword>
<evidence type="ECO:0000313" key="10">
    <source>
        <dbReference type="Proteomes" id="UP000585327"/>
    </source>
</evidence>
<keyword evidence="5" id="KW-0630">Potassium</keyword>
<dbReference type="InterPro" id="IPR002847">
    <property type="entry name" value="F420-0_gamma-glut_ligase-dom"/>
</dbReference>
<name>A0A838YN50_9GAMM</name>
<evidence type="ECO:0000256" key="7">
    <source>
        <dbReference type="ARBA" id="ARBA00023211"/>
    </source>
</evidence>
<dbReference type="NCBIfam" id="TIGR01916">
    <property type="entry name" value="F420_cofE"/>
    <property type="match status" value="1"/>
</dbReference>
<dbReference type="PANTHER" id="PTHR47917:SF1">
    <property type="entry name" value="COENZYME F420:L-GLUTAMATE LIGASE"/>
    <property type="match status" value="1"/>
</dbReference>
<dbReference type="AlphaFoldDB" id="A0A838YN50"/>
<dbReference type="Pfam" id="PF01996">
    <property type="entry name" value="F420_ligase"/>
    <property type="match status" value="1"/>
</dbReference>
<proteinExistence type="predicted"/>
<keyword evidence="6" id="KW-0342">GTP-binding</keyword>
<evidence type="ECO:0000259" key="8">
    <source>
        <dbReference type="Pfam" id="PF01996"/>
    </source>
</evidence>
<keyword evidence="2" id="KW-0479">Metal-binding</keyword>
<sequence>MNNIELKALEDFPYVEPGDDLAKIILKSFRINNINLDDGDVVVVAQKIISKSENRYIDLNKITPSEKAITLAKELNRDSSFIQVILNESNEIVSTEKNVIIVEHKLGFININAGIDRSNIPQDINQVLLLPKNPTISANNLRLALSEKFKKQIAVVITDSMTRPYRSGVTNFALASSNLQSLIDLSGEKDMYGNILKNTEIAVADEIAAASGLLMGQGSDKKPVVIIKGFNKNKYKVNDALDLVVSREDDLYR</sequence>
<keyword evidence="3" id="KW-0547">Nucleotide-binding</keyword>
<dbReference type="Proteomes" id="UP000585327">
    <property type="component" value="Unassembled WGS sequence"/>
</dbReference>
<dbReference type="GO" id="GO:0046872">
    <property type="term" value="F:metal ion binding"/>
    <property type="evidence" value="ECO:0007669"/>
    <property type="project" value="UniProtKB-KW"/>
</dbReference>
<keyword evidence="7" id="KW-0464">Manganese</keyword>
<feature type="domain" description="Coenzyme F420:L-glutamate ligase-like" evidence="8">
    <location>
        <begin position="12"/>
        <end position="229"/>
    </location>
</feature>
<dbReference type="EMBL" id="JACETM010000002">
    <property type="protein sequence ID" value="MBA4723666.1"/>
    <property type="molecule type" value="Genomic_DNA"/>
</dbReference>
<accession>A0A838YN50</accession>
<evidence type="ECO:0000256" key="6">
    <source>
        <dbReference type="ARBA" id="ARBA00023134"/>
    </source>
</evidence>
<dbReference type="GO" id="GO:0052618">
    <property type="term" value="F:coenzyme F420-0:L-glutamate ligase activity"/>
    <property type="evidence" value="ECO:0007669"/>
    <property type="project" value="UniProtKB-EC"/>
</dbReference>
<gene>
    <name evidence="9" type="primary">cofE</name>
    <name evidence="9" type="ORF">H2021_00460</name>
</gene>
<organism evidence="9 10">
    <name type="scientific">SAR86 cluster bacterium</name>
    <dbReference type="NCBI Taxonomy" id="2030880"/>
    <lineage>
        <taxon>Bacteria</taxon>
        <taxon>Pseudomonadati</taxon>
        <taxon>Pseudomonadota</taxon>
        <taxon>Gammaproteobacteria</taxon>
        <taxon>SAR86 cluster</taxon>
    </lineage>
</organism>
<evidence type="ECO:0000313" key="9">
    <source>
        <dbReference type="EMBL" id="MBA4723666.1"/>
    </source>
</evidence>
<protein>
    <submittedName>
        <fullName evidence="9">Coenzyme F420-0:L-glutamate ligase</fullName>
        <ecNumber evidence="9">6.3.2.31</ecNumber>
    </submittedName>
</protein>
<reference evidence="9 10" key="1">
    <citation type="submission" date="2020-06" db="EMBL/GenBank/DDBJ databases">
        <title>Dysbiosis in marine aquaculture revealed through microbiome analysis: reverse ecology for environmental sustainability.</title>
        <authorList>
            <person name="Haro-Moreno J.M."/>
            <person name="Coutinho F.H."/>
            <person name="Zaragoza-Solas A."/>
            <person name="Picazo A."/>
            <person name="Almagro-Moreno S."/>
            <person name="Lopez-Perez M."/>
        </authorList>
    </citation>
    <scope>NUCLEOTIDE SEQUENCE [LARGE SCALE GENOMIC DNA]</scope>
    <source>
        <strain evidence="9">MCMED-G42</strain>
    </source>
</reference>
<dbReference type="InterPro" id="IPR008225">
    <property type="entry name" value="F420-0_g-glutamyl_ligase"/>
</dbReference>
<dbReference type="GO" id="GO:0005525">
    <property type="term" value="F:GTP binding"/>
    <property type="evidence" value="ECO:0007669"/>
    <property type="project" value="UniProtKB-KW"/>
</dbReference>
<dbReference type="PANTHER" id="PTHR47917">
    <property type="match status" value="1"/>
</dbReference>
<evidence type="ECO:0000256" key="1">
    <source>
        <dbReference type="ARBA" id="ARBA00022598"/>
    </source>
</evidence>
<keyword evidence="4" id="KW-0460">Magnesium</keyword>
<dbReference type="Gene3D" id="3.90.1660.10">
    <property type="entry name" value="CofE-like domain"/>
    <property type="match status" value="1"/>
</dbReference>